<comment type="caution">
    <text evidence="1">The sequence shown here is derived from an EMBL/GenBank/DDBJ whole genome shotgun (WGS) entry which is preliminary data.</text>
</comment>
<evidence type="ECO:0000313" key="2">
    <source>
        <dbReference type="Proteomes" id="UP001165289"/>
    </source>
</evidence>
<dbReference type="AlphaFoldDB" id="A0AAV7JID6"/>
<reference evidence="1 2" key="1">
    <citation type="journal article" date="2023" name="BMC Biol.">
        <title>The compact genome of the sponge Oopsacas minuta (Hexactinellida) is lacking key metazoan core genes.</title>
        <authorList>
            <person name="Santini S."/>
            <person name="Schenkelaars Q."/>
            <person name="Jourda C."/>
            <person name="Duchesne M."/>
            <person name="Belahbib H."/>
            <person name="Rocher C."/>
            <person name="Selva M."/>
            <person name="Riesgo A."/>
            <person name="Vervoort M."/>
            <person name="Leys S.P."/>
            <person name="Kodjabachian L."/>
            <person name="Le Bivic A."/>
            <person name="Borchiellini C."/>
            <person name="Claverie J.M."/>
            <person name="Renard E."/>
        </authorList>
    </citation>
    <scope>NUCLEOTIDE SEQUENCE [LARGE SCALE GENOMIC DNA]</scope>
    <source>
        <strain evidence="1">SPO-2</strain>
    </source>
</reference>
<proteinExistence type="predicted"/>
<sequence length="121" mass="14016">MLIETRAILSDNGEVKSNCELGNVSFSKNKDHQYFPFVIVLVKFLREINNTTYELNLTNVVVFKVHTDEPQLLSPGVYRGDYFIHEIELLLVYYQYGMIFVRKLAGDGNIPGDKISIRYQH</sequence>
<name>A0AAV7JID6_9METZ</name>
<evidence type="ECO:0000313" key="1">
    <source>
        <dbReference type="EMBL" id="KAI6648588.1"/>
    </source>
</evidence>
<dbReference type="EMBL" id="JAKMXF010000329">
    <property type="protein sequence ID" value="KAI6648588.1"/>
    <property type="molecule type" value="Genomic_DNA"/>
</dbReference>
<organism evidence="1 2">
    <name type="scientific">Oopsacas minuta</name>
    <dbReference type="NCBI Taxonomy" id="111878"/>
    <lineage>
        <taxon>Eukaryota</taxon>
        <taxon>Metazoa</taxon>
        <taxon>Porifera</taxon>
        <taxon>Hexactinellida</taxon>
        <taxon>Hexasterophora</taxon>
        <taxon>Lyssacinosida</taxon>
        <taxon>Leucopsacidae</taxon>
        <taxon>Oopsacas</taxon>
    </lineage>
</organism>
<dbReference type="Proteomes" id="UP001165289">
    <property type="component" value="Unassembled WGS sequence"/>
</dbReference>
<accession>A0AAV7JID6</accession>
<protein>
    <submittedName>
        <fullName evidence="1">Uncharacterized protein</fullName>
    </submittedName>
</protein>
<keyword evidence="2" id="KW-1185">Reference proteome</keyword>
<gene>
    <name evidence="1" type="ORF">LOD99_8068</name>
</gene>